<dbReference type="Proteomes" id="UP000264589">
    <property type="component" value="Unassembled WGS sequence"/>
</dbReference>
<proteinExistence type="predicted"/>
<dbReference type="RefSeq" id="WP_116390651.1">
    <property type="nucleotide sequence ID" value="NZ_QUQO01000001.1"/>
</dbReference>
<evidence type="ECO:0000313" key="2">
    <source>
        <dbReference type="Proteomes" id="UP000264589"/>
    </source>
</evidence>
<dbReference type="AlphaFoldDB" id="A0A371RF10"/>
<comment type="caution">
    <text evidence="1">The sequence shown here is derived from an EMBL/GenBank/DDBJ whole genome shotgun (WGS) entry which is preliminary data.</text>
</comment>
<protein>
    <recommendedName>
        <fullName evidence="3">Aspartyl/asparaginy/proline hydroxylase domain-containing protein</fullName>
    </recommendedName>
</protein>
<sequence length="196" mass="22501">MLHNLPGMSTTVTSSPIIIENFLPEGMQDELERVIMGMRFPWFYYPNTNSTDDYTQAGESPQFVHGFIQNYKNITQWHTVPRAITARLGIADEKIIRAKCNLMSREKASFIHPKHVDDENPHWVFIYYVNDADGDTCIFDGEEVAHRIKSKRGRGLIFDGMMEHASSAPVDSTHRCVFNFNLARDIPAEIFEKYAV</sequence>
<keyword evidence="2" id="KW-1185">Reference proteome</keyword>
<reference evidence="1 2" key="1">
    <citation type="submission" date="2018-08" db="EMBL/GenBank/DDBJ databases">
        <title>Parvularcula sp. SM1705, isolated from surface water of the South Sea China.</title>
        <authorList>
            <person name="Sun L."/>
        </authorList>
    </citation>
    <scope>NUCLEOTIDE SEQUENCE [LARGE SCALE GENOMIC DNA]</scope>
    <source>
        <strain evidence="1 2">SM1705</strain>
    </source>
</reference>
<dbReference type="EMBL" id="QUQO01000001">
    <property type="protein sequence ID" value="RFB04023.1"/>
    <property type="molecule type" value="Genomic_DNA"/>
</dbReference>
<evidence type="ECO:0008006" key="3">
    <source>
        <dbReference type="Google" id="ProtNLM"/>
    </source>
</evidence>
<accession>A0A371RF10</accession>
<organism evidence="1 2">
    <name type="scientific">Parvularcula marina</name>
    <dbReference type="NCBI Taxonomy" id="2292771"/>
    <lineage>
        <taxon>Bacteria</taxon>
        <taxon>Pseudomonadati</taxon>
        <taxon>Pseudomonadota</taxon>
        <taxon>Alphaproteobacteria</taxon>
        <taxon>Parvularculales</taxon>
        <taxon>Parvularculaceae</taxon>
        <taxon>Parvularcula</taxon>
    </lineage>
</organism>
<name>A0A371RF10_9PROT</name>
<dbReference type="InParanoid" id="A0A371RF10"/>
<evidence type="ECO:0000313" key="1">
    <source>
        <dbReference type="EMBL" id="RFB04023.1"/>
    </source>
</evidence>
<gene>
    <name evidence="1" type="ORF">DX908_01225</name>
</gene>